<comment type="caution">
    <text evidence="3">The sequence shown here is derived from an EMBL/GenBank/DDBJ whole genome shotgun (WGS) entry which is preliminary data.</text>
</comment>
<evidence type="ECO:0000313" key="4">
    <source>
        <dbReference type="Proteomes" id="UP000012062"/>
    </source>
</evidence>
<dbReference type="InterPro" id="IPR024408">
    <property type="entry name" value="Muramidase"/>
</dbReference>
<organism evidence="3 4">
    <name type="scientific">Mesorhizobium metallidurans STM 2683</name>
    <dbReference type="NCBI Taxonomy" id="1297569"/>
    <lineage>
        <taxon>Bacteria</taxon>
        <taxon>Pseudomonadati</taxon>
        <taxon>Pseudomonadota</taxon>
        <taxon>Alphaproteobacteria</taxon>
        <taxon>Hyphomicrobiales</taxon>
        <taxon>Phyllobacteriaceae</taxon>
        <taxon>Mesorhizobium</taxon>
    </lineage>
</organism>
<reference evidence="3 4" key="1">
    <citation type="submission" date="2013-02" db="EMBL/GenBank/DDBJ databases">
        <authorList>
            <person name="Genoscope - CEA"/>
        </authorList>
    </citation>
    <scope>NUCLEOTIDE SEQUENCE [LARGE SCALE GENOMIC DNA]</scope>
    <source>
        <strain evidence="3 4">STM 2683</strain>
    </source>
</reference>
<dbReference type="Proteomes" id="UP000012062">
    <property type="component" value="Unassembled WGS sequence"/>
</dbReference>
<proteinExistence type="predicted"/>
<dbReference type="AlphaFoldDB" id="M5F7T4"/>
<accession>M5F7T4</accession>
<evidence type="ECO:0000313" key="3">
    <source>
        <dbReference type="EMBL" id="CCV07966.1"/>
    </source>
</evidence>
<evidence type="ECO:0000259" key="2">
    <source>
        <dbReference type="Pfam" id="PF11860"/>
    </source>
</evidence>
<dbReference type="RefSeq" id="WP_008876842.1">
    <property type="nucleotide sequence ID" value="NZ_CAUM01000135.1"/>
</dbReference>
<protein>
    <recommendedName>
        <fullName evidence="2">N-acetylmuramidase domain-containing protein</fullName>
    </recommendedName>
</protein>
<sequence length="255" mass="27580">MDTAFKGAAKRLDDLDLPRLGALIGVGEDEIHAFLDVETSGNGFDAQGRPIILFEPHVFFRNLSGAARAQAVAAGLAYPKWGEKPYPRDSYPRLKAAVAIDETAALKSASWGLGQVLGENFEAAGFLTVQSMVEAMMEDEALQLEAAVNFIAENRLGDKLRNHDWAGFAKGYNGASYKKNAYDTKLANAFRKWSRIRDTPWPPAASPAVPRPAPIPASQSSRPAAPPVAAMPKPTAKQGFWTALLNLILTLFGKK</sequence>
<evidence type="ECO:0000256" key="1">
    <source>
        <dbReference type="SAM" id="MobiDB-lite"/>
    </source>
</evidence>
<dbReference type="Pfam" id="PF11860">
    <property type="entry name" value="Muramidase"/>
    <property type="match status" value="1"/>
</dbReference>
<gene>
    <name evidence="3" type="ORF">MESS2_660005</name>
</gene>
<dbReference type="OrthoDB" id="1523598at2"/>
<name>M5F7T4_9HYPH</name>
<feature type="compositionally biased region" description="Pro residues" evidence="1">
    <location>
        <begin position="201"/>
        <end position="215"/>
    </location>
</feature>
<feature type="region of interest" description="Disordered" evidence="1">
    <location>
        <begin position="201"/>
        <end position="233"/>
    </location>
</feature>
<dbReference type="EMBL" id="CAUM01000135">
    <property type="protein sequence ID" value="CCV07966.1"/>
    <property type="molecule type" value="Genomic_DNA"/>
</dbReference>
<dbReference type="eggNOG" id="COG3409">
    <property type="taxonomic scope" value="Bacteria"/>
</dbReference>
<feature type="domain" description="N-acetylmuramidase" evidence="2">
    <location>
        <begin position="30"/>
        <end position="193"/>
    </location>
</feature>
<dbReference type="STRING" id="1297569.MESS2_660005"/>
<feature type="compositionally biased region" description="Low complexity" evidence="1">
    <location>
        <begin position="216"/>
        <end position="233"/>
    </location>
</feature>
<keyword evidence="4" id="KW-1185">Reference proteome</keyword>